<evidence type="ECO:0000313" key="2">
    <source>
        <dbReference type="EMBL" id="EFO91962.1"/>
    </source>
</evidence>
<gene>
    <name evidence="2" type="ORF">CRE_11429</name>
</gene>
<dbReference type="Pfam" id="PF01827">
    <property type="entry name" value="FTH"/>
    <property type="match status" value="1"/>
</dbReference>
<dbReference type="EMBL" id="DS268585">
    <property type="protein sequence ID" value="EFO91962.1"/>
    <property type="molecule type" value="Genomic_DNA"/>
</dbReference>
<proteinExistence type="predicted"/>
<dbReference type="PANTHER" id="PTHR23015">
    <property type="entry name" value="UNCHARACTERIZED C.ELEGANS PROTEIN"/>
    <property type="match status" value="1"/>
</dbReference>
<sequence>MADPSSPVDIRAHIRYDKYHGISAENSYSNYKKLCITFGKEAISYEEYESLFDQYFEEINYNARYERFKVNLISDIRGCILSDVINGKSVEISYKDLCETFGSDNIERQCSTEREYFIDVMCRESKRHKIDKEDHGYWFKRFENGHLFSRVTFSDFPEDVISEIVERCDMKSYFNLRNVSHGLRSVLDHLTPPCSDIKVDCGEDFIHVFLNDTLMANSHRFKTSSSYLPIEDTATLVPGTLALLLRNPKLRVKTFTFFTYSRLSEASYTKIVINLLNSLNRKIHVGSCFIEGGSVNDSIGILQCFKPGTLEKIDIFKDFPFFIASQIVEMDQWKQAKHLRLYGDGLPPMEHFLHFSTIEYIGSIPLTDFAKLCDSISKSSSFEQIKMQFEKGLDTEAIKRGLNLQPTSSPQIYSIPNSN</sequence>
<dbReference type="Pfam" id="PF00646">
    <property type="entry name" value="F-box"/>
    <property type="match status" value="1"/>
</dbReference>
<dbReference type="SMART" id="SM00256">
    <property type="entry name" value="FBOX"/>
    <property type="match status" value="1"/>
</dbReference>
<dbReference type="HOGENOM" id="CLU_030831_2_0_1"/>
<dbReference type="GO" id="GO:0045087">
    <property type="term" value="P:innate immune response"/>
    <property type="evidence" value="ECO:0007669"/>
    <property type="project" value="TreeGrafter"/>
</dbReference>
<evidence type="ECO:0000259" key="1">
    <source>
        <dbReference type="PROSITE" id="PS50181"/>
    </source>
</evidence>
<accession>E3NBG0</accession>
<reference evidence="2" key="1">
    <citation type="submission" date="2007-07" db="EMBL/GenBank/DDBJ databases">
        <title>PCAP assembly of the Caenorhabditis remanei genome.</title>
        <authorList>
            <consortium name="The Caenorhabditis remanei Sequencing Consortium"/>
            <person name="Wilson R.K."/>
        </authorList>
    </citation>
    <scope>NUCLEOTIDE SEQUENCE [LARGE SCALE GENOMIC DNA]</scope>
    <source>
        <strain evidence="2">PB4641</strain>
    </source>
</reference>
<dbReference type="PANTHER" id="PTHR23015:SF4">
    <property type="entry name" value="DUF38 DOMAIN-CONTAINING PROTEIN-RELATED"/>
    <property type="match status" value="1"/>
</dbReference>
<feature type="domain" description="F-box" evidence="1">
    <location>
        <begin position="150"/>
        <end position="188"/>
    </location>
</feature>
<dbReference type="Proteomes" id="UP000008281">
    <property type="component" value="Unassembled WGS sequence"/>
</dbReference>
<dbReference type="InterPro" id="IPR001810">
    <property type="entry name" value="F-box_dom"/>
</dbReference>
<keyword evidence="3" id="KW-1185">Reference proteome</keyword>
<dbReference type="InterPro" id="IPR002900">
    <property type="entry name" value="DUF38/FTH_CAE_spp"/>
</dbReference>
<name>E3NBG0_CAERE</name>
<protein>
    <recommendedName>
        <fullName evidence="1">F-box domain-containing protein</fullName>
    </recommendedName>
</protein>
<dbReference type="InParanoid" id="E3NBG0"/>
<dbReference type="AlphaFoldDB" id="E3NBG0"/>
<dbReference type="InterPro" id="IPR040161">
    <property type="entry name" value="FB224"/>
</dbReference>
<evidence type="ECO:0000313" key="3">
    <source>
        <dbReference type="Proteomes" id="UP000008281"/>
    </source>
</evidence>
<organism evidence="3">
    <name type="scientific">Caenorhabditis remanei</name>
    <name type="common">Caenorhabditis vulgaris</name>
    <dbReference type="NCBI Taxonomy" id="31234"/>
    <lineage>
        <taxon>Eukaryota</taxon>
        <taxon>Metazoa</taxon>
        <taxon>Ecdysozoa</taxon>
        <taxon>Nematoda</taxon>
        <taxon>Chromadorea</taxon>
        <taxon>Rhabditida</taxon>
        <taxon>Rhabditina</taxon>
        <taxon>Rhabditomorpha</taxon>
        <taxon>Rhabditoidea</taxon>
        <taxon>Rhabditidae</taxon>
        <taxon>Peloderinae</taxon>
        <taxon>Caenorhabditis</taxon>
    </lineage>
</organism>
<dbReference type="CDD" id="cd22150">
    <property type="entry name" value="F-box_CeFBXA-like"/>
    <property type="match status" value="1"/>
</dbReference>
<dbReference type="FunCoup" id="E3NBG0">
    <property type="interactions" value="2010"/>
</dbReference>
<dbReference type="PROSITE" id="PS50181">
    <property type="entry name" value="FBOX"/>
    <property type="match status" value="1"/>
</dbReference>